<dbReference type="EMBL" id="AVPT01000003">
    <property type="protein sequence ID" value="KGM57320.1"/>
    <property type="molecule type" value="Genomic_DNA"/>
</dbReference>
<keyword evidence="3" id="KW-1185">Reference proteome</keyword>
<dbReference type="AlphaFoldDB" id="A0A0A0F498"/>
<dbReference type="GO" id="GO:0005737">
    <property type="term" value="C:cytoplasm"/>
    <property type="evidence" value="ECO:0007669"/>
    <property type="project" value="TreeGrafter"/>
</dbReference>
<dbReference type="InterPro" id="IPR051908">
    <property type="entry name" value="Ribosomal_N-acetyltransferase"/>
</dbReference>
<dbReference type="InterPro" id="IPR000182">
    <property type="entry name" value="GNAT_dom"/>
</dbReference>
<dbReference type="eggNOG" id="COG1670">
    <property type="taxonomic scope" value="Bacteria"/>
</dbReference>
<dbReference type="Pfam" id="PF13302">
    <property type="entry name" value="Acetyltransf_3"/>
    <property type="match status" value="1"/>
</dbReference>
<dbReference type="STRING" id="913325.N799_07685"/>
<dbReference type="PANTHER" id="PTHR43441:SF11">
    <property type="entry name" value="RIBOSOMAL-PROTEIN-SERINE ACETYLTRANSFERASE"/>
    <property type="match status" value="1"/>
</dbReference>
<dbReference type="Gene3D" id="3.40.630.30">
    <property type="match status" value="1"/>
</dbReference>
<dbReference type="PROSITE" id="PS51186">
    <property type="entry name" value="GNAT"/>
    <property type="match status" value="1"/>
</dbReference>
<evidence type="ECO:0000313" key="2">
    <source>
        <dbReference type="EMBL" id="KGM57320.1"/>
    </source>
</evidence>
<comment type="caution">
    <text evidence="2">The sequence shown here is derived from an EMBL/GenBank/DDBJ whole genome shotgun (WGS) entry which is preliminary data.</text>
</comment>
<proteinExistence type="predicted"/>
<gene>
    <name evidence="2" type="ORF">N799_07685</name>
</gene>
<protein>
    <recommendedName>
        <fullName evidence="1">N-acetyltransferase domain-containing protein</fullName>
    </recommendedName>
</protein>
<reference evidence="2 3" key="1">
    <citation type="journal article" date="2015" name="Stand. Genomic Sci.">
        <title>Genomic information of the arsenic-resistant bacterium Lysobacter arseniciresistens type strain ZS79(T) and comparison of Lysobacter draft genomes.</title>
        <authorList>
            <person name="Liu L."/>
            <person name="Zhang S."/>
            <person name="Luo M."/>
            <person name="Wang G."/>
        </authorList>
    </citation>
    <scope>NUCLEOTIDE SEQUENCE [LARGE SCALE GENOMIC DNA]</scope>
    <source>
        <strain evidence="2 3">ZS79</strain>
    </source>
</reference>
<organism evidence="2 3">
    <name type="scientific">Lysobacter arseniciresistens ZS79</name>
    <dbReference type="NCBI Taxonomy" id="913325"/>
    <lineage>
        <taxon>Bacteria</taxon>
        <taxon>Pseudomonadati</taxon>
        <taxon>Pseudomonadota</taxon>
        <taxon>Gammaproteobacteria</taxon>
        <taxon>Lysobacterales</taxon>
        <taxon>Lysobacteraceae</taxon>
        <taxon>Novilysobacter</taxon>
    </lineage>
</organism>
<dbReference type="GO" id="GO:0008999">
    <property type="term" value="F:protein-N-terminal-alanine acetyltransferase activity"/>
    <property type="evidence" value="ECO:0007669"/>
    <property type="project" value="TreeGrafter"/>
</dbReference>
<dbReference type="GO" id="GO:1990189">
    <property type="term" value="F:protein N-terminal-serine acetyltransferase activity"/>
    <property type="evidence" value="ECO:0007669"/>
    <property type="project" value="TreeGrafter"/>
</dbReference>
<accession>A0A0A0F498</accession>
<dbReference type="PANTHER" id="PTHR43441">
    <property type="entry name" value="RIBOSOMAL-PROTEIN-SERINE ACETYLTRANSFERASE"/>
    <property type="match status" value="1"/>
</dbReference>
<feature type="domain" description="N-acetyltransferase" evidence="1">
    <location>
        <begin position="9"/>
        <end position="175"/>
    </location>
</feature>
<dbReference type="Proteomes" id="UP000029989">
    <property type="component" value="Unassembled WGS sequence"/>
</dbReference>
<sequence length="181" mass="20488">MPVIETARLRLRGHRQDDLNAYFQLHADPAVMRYWSWPAWTSVEQAQDRLSQVIGQRGANRVLCWAIADQGDDRLLGSIVLFAINREQGRAETGYALSSSHWGRGLAQEAMAPVLRHAFDVLGLRRIEADIDPRNAGSCRLVERMGFVREGLLRERWCVAGEVSDSAMYGLLAADWRVRAR</sequence>
<evidence type="ECO:0000259" key="1">
    <source>
        <dbReference type="PROSITE" id="PS51186"/>
    </source>
</evidence>
<name>A0A0A0F498_9GAMM</name>
<evidence type="ECO:0000313" key="3">
    <source>
        <dbReference type="Proteomes" id="UP000029989"/>
    </source>
</evidence>
<dbReference type="SUPFAM" id="SSF55729">
    <property type="entry name" value="Acyl-CoA N-acyltransferases (Nat)"/>
    <property type="match status" value="1"/>
</dbReference>
<dbReference type="InterPro" id="IPR016181">
    <property type="entry name" value="Acyl_CoA_acyltransferase"/>
</dbReference>